<evidence type="ECO:0000256" key="7">
    <source>
        <dbReference type="ARBA" id="ARBA00022827"/>
    </source>
</evidence>
<protein>
    <recommendedName>
        <fullName evidence="3 11">Chorismate synthase</fullName>
        <shortName evidence="11">CS</shortName>
        <ecNumber evidence="3 11">4.2.3.5</ecNumber>
    </recommendedName>
    <alternativeName>
        <fullName evidence="11">5-enolpyruvylshikimate-3-phosphate phospholyase</fullName>
    </alternativeName>
</protein>
<evidence type="ECO:0000256" key="9">
    <source>
        <dbReference type="ARBA" id="ARBA00023141"/>
    </source>
</evidence>
<keyword evidence="4 11" id="KW-0028">Amino-acid biosynthesis</keyword>
<keyword evidence="7 11" id="KW-0274">FAD</keyword>
<evidence type="ECO:0000256" key="4">
    <source>
        <dbReference type="ARBA" id="ARBA00022605"/>
    </source>
</evidence>
<feature type="binding site" evidence="11">
    <location>
        <begin position="264"/>
        <end position="265"/>
    </location>
    <ligand>
        <name>FMN</name>
        <dbReference type="ChEBI" id="CHEBI:58210"/>
    </ligand>
</feature>
<keyword evidence="10 11" id="KW-0456">Lyase</keyword>
<dbReference type="UniPathway" id="UPA00053">
    <property type="reaction ID" value="UER00090"/>
</dbReference>
<dbReference type="GO" id="GO:0005829">
    <property type="term" value="C:cytosol"/>
    <property type="evidence" value="ECO:0007669"/>
    <property type="project" value="TreeGrafter"/>
</dbReference>
<accession>A0A1M5IGH7</accession>
<dbReference type="GO" id="GO:0009073">
    <property type="term" value="P:aromatic amino acid family biosynthetic process"/>
    <property type="evidence" value="ECO:0007669"/>
    <property type="project" value="UniProtKB-KW"/>
</dbReference>
<evidence type="ECO:0000256" key="1">
    <source>
        <dbReference type="ARBA" id="ARBA00005044"/>
    </source>
</evidence>
<dbReference type="RefSeq" id="WP_073067417.1">
    <property type="nucleotide sequence ID" value="NZ_FQUS01000023.1"/>
</dbReference>
<dbReference type="Proteomes" id="UP000184041">
    <property type="component" value="Unassembled WGS sequence"/>
</dbReference>
<dbReference type="NCBIfam" id="TIGR00033">
    <property type="entry name" value="aroC"/>
    <property type="match status" value="1"/>
</dbReference>
<comment type="similarity">
    <text evidence="2 11 12">Belongs to the chorismate synthase family.</text>
</comment>
<evidence type="ECO:0000256" key="10">
    <source>
        <dbReference type="ARBA" id="ARBA00023239"/>
    </source>
</evidence>
<evidence type="ECO:0000256" key="12">
    <source>
        <dbReference type="RuleBase" id="RU000605"/>
    </source>
</evidence>
<sequence length="394" mass="43600">MIRYLTAGESHGPQLTGIIEGIPAGLPITEDEIALHLARRQKGYGRGGRMAFEKDRAEILSGVRFARTTGAPIALQMPNRAFEKDDANWPKVMSKEGKGEDVDPITVPRPGHADLTGIQKYRYNDIRPAIERSSARETAMRVACSSIARKFLKHFGIEIGGHVTRIGSVGYERPWEDIRELVDPMLSGGAETVFRTADESEVRCLDEELSQQMRDEIIVRRKEGSSLGGHWEILVTGLPPGLGSFVHWDRKLDGQLAQAVMGTQAMKGVEIGQGFEAGRRHGQVVHDEITYEDGDFKRRTNRMGGIEGGISTGMPLIIRGVMKPIPTMLTPISTIDITSKEEKDTRYERSDVCALPRAIVVIESVIAPVLANAFLEKFGGDSIEEIEERYQAHK</sequence>
<dbReference type="Pfam" id="PF01264">
    <property type="entry name" value="Chorismate_synt"/>
    <property type="match status" value="1"/>
</dbReference>
<organism evidence="13 14">
    <name type="scientific">Fodinibius roseus</name>
    <dbReference type="NCBI Taxonomy" id="1194090"/>
    <lineage>
        <taxon>Bacteria</taxon>
        <taxon>Pseudomonadati</taxon>
        <taxon>Balneolota</taxon>
        <taxon>Balneolia</taxon>
        <taxon>Balneolales</taxon>
        <taxon>Balneolaceae</taxon>
        <taxon>Fodinibius</taxon>
    </lineage>
</organism>
<comment type="pathway">
    <text evidence="1 11 12">Metabolic intermediate biosynthesis; chorismate biosynthesis; chorismate from D-erythrose 4-phosphate and phosphoenolpyruvate: step 7/7.</text>
</comment>
<comment type="cofactor">
    <cofactor evidence="11 12">
        <name>FMNH2</name>
        <dbReference type="ChEBI" id="CHEBI:57618"/>
    </cofactor>
    <text evidence="11 12">Reduced FMN (FMNH(2)).</text>
</comment>
<dbReference type="GO" id="GO:0009423">
    <property type="term" value="P:chorismate biosynthetic process"/>
    <property type="evidence" value="ECO:0007669"/>
    <property type="project" value="UniProtKB-UniRule"/>
</dbReference>
<feature type="binding site" evidence="11">
    <location>
        <position position="46"/>
    </location>
    <ligand>
        <name>NADP(+)</name>
        <dbReference type="ChEBI" id="CHEBI:58349"/>
    </ligand>
</feature>
<comment type="catalytic activity">
    <reaction evidence="11 12">
        <text>5-O-(1-carboxyvinyl)-3-phosphoshikimate = chorismate + phosphate</text>
        <dbReference type="Rhea" id="RHEA:21020"/>
        <dbReference type="ChEBI" id="CHEBI:29748"/>
        <dbReference type="ChEBI" id="CHEBI:43474"/>
        <dbReference type="ChEBI" id="CHEBI:57701"/>
        <dbReference type="EC" id="4.2.3.5"/>
    </reaction>
</comment>
<keyword evidence="8 11" id="KW-0521">NADP</keyword>
<evidence type="ECO:0000256" key="2">
    <source>
        <dbReference type="ARBA" id="ARBA00008014"/>
    </source>
</evidence>
<keyword evidence="14" id="KW-1185">Reference proteome</keyword>
<proteinExistence type="inferred from homology"/>
<evidence type="ECO:0000313" key="13">
    <source>
        <dbReference type="EMBL" id="SHG27484.1"/>
    </source>
</evidence>
<keyword evidence="5 11" id="KW-0285">Flavoprotein</keyword>
<comment type="subunit">
    <text evidence="11">Homotetramer.</text>
</comment>
<dbReference type="PROSITE" id="PS00787">
    <property type="entry name" value="CHORISMATE_SYNTHASE_1"/>
    <property type="match status" value="1"/>
</dbReference>
<dbReference type="PROSITE" id="PS00789">
    <property type="entry name" value="CHORISMATE_SYNTHASE_3"/>
    <property type="match status" value="1"/>
</dbReference>
<feature type="binding site" evidence="11">
    <location>
        <begin position="132"/>
        <end position="134"/>
    </location>
    <ligand>
        <name>FMN</name>
        <dbReference type="ChEBI" id="CHEBI:58210"/>
    </ligand>
</feature>
<keyword evidence="9 11" id="KW-0057">Aromatic amino acid biosynthesis</keyword>
<keyword evidence="6 11" id="KW-0288">FMN</keyword>
<evidence type="ECO:0000256" key="5">
    <source>
        <dbReference type="ARBA" id="ARBA00022630"/>
    </source>
</evidence>
<feature type="binding site" evidence="11">
    <location>
        <begin position="323"/>
        <end position="327"/>
    </location>
    <ligand>
        <name>FMN</name>
        <dbReference type="ChEBI" id="CHEBI:58210"/>
    </ligand>
</feature>
<dbReference type="GO" id="GO:0004107">
    <property type="term" value="F:chorismate synthase activity"/>
    <property type="evidence" value="ECO:0007669"/>
    <property type="project" value="UniProtKB-UniRule"/>
</dbReference>
<feature type="binding site" evidence="11">
    <location>
        <position position="349"/>
    </location>
    <ligand>
        <name>FMN</name>
        <dbReference type="ChEBI" id="CHEBI:58210"/>
    </ligand>
</feature>
<dbReference type="InterPro" id="IPR000453">
    <property type="entry name" value="Chorismate_synth"/>
</dbReference>
<gene>
    <name evidence="11" type="primary">aroC</name>
    <name evidence="13" type="ORF">SAMN05443144_12341</name>
</gene>
<dbReference type="PIRSF" id="PIRSF001456">
    <property type="entry name" value="Chorismate_synth"/>
    <property type="match status" value="1"/>
</dbReference>
<dbReference type="InterPro" id="IPR035904">
    <property type="entry name" value="Chorismate_synth_AroC_sf"/>
</dbReference>
<feature type="binding site" evidence="11">
    <location>
        <position position="308"/>
    </location>
    <ligand>
        <name>FMN</name>
        <dbReference type="ChEBI" id="CHEBI:58210"/>
    </ligand>
</feature>
<evidence type="ECO:0000313" key="14">
    <source>
        <dbReference type="Proteomes" id="UP000184041"/>
    </source>
</evidence>
<dbReference type="PANTHER" id="PTHR21085:SF0">
    <property type="entry name" value="CHORISMATE SYNTHASE"/>
    <property type="match status" value="1"/>
</dbReference>
<dbReference type="InterPro" id="IPR020541">
    <property type="entry name" value="Chorismate_synthase_CS"/>
</dbReference>
<dbReference type="Gene3D" id="3.60.150.10">
    <property type="entry name" value="Chorismate synthase AroC"/>
    <property type="match status" value="1"/>
</dbReference>
<comment type="function">
    <text evidence="11">Catalyzes the anti-1,4-elimination of the C-3 phosphate and the C-6 proR hydrogen from 5-enolpyruvylshikimate-3-phosphate (EPSP) to yield chorismate, which is the branch point compound that serves as the starting substrate for the three terminal pathways of aromatic amino acid biosynthesis. This reaction introduces a second double bond into the aromatic ring system.</text>
</comment>
<evidence type="ECO:0000256" key="6">
    <source>
        <dbReference type="ARBA" id="ARBA00022643"/>
    </source>
</evidence>
<feature type="binding site" evidence="11">
    <location>
        <position position="40"/>
    </location>
    <ligand>
        <name>NADP(+)</name>
        <dbReference type="ChEBI" id="CHEBI:58349"/>
    </ligand>
</feature>
<dbReference type="FunFam" id="3.60.150.10:FF:000002">
    <property type="entry name" value="Chorismate synthase"/>
    <property type="match status" value="1"/>
</dbReference>
<evidence type="ECO:0000256" key="8">
    <source>
        <dbReference type="ARBA" id="ARBA00022857"/>
    </source>
</evidence>
<name>A0A1M5IGH7_9BACT</name>
<dbReference type="HAMAP" id="MF_00300">
    <property type="entry name" value="Chorismate_synth"/>
    <property type="match status" value="1"/>
</dbReference>
<dbReference type="NCBIfam" id="NF003793">
    <property type="entry name" value="PRK05382.1"/>
    <property type="match status" value="1"/>
</dbReference>
<dbReference type="CDD" id="cd07304">
    <property type="entry name" value="Chorismate_synthase"/>
    <property type="match status" value="1"/>
</dbReference>
<dbReference type="PANTHER" id="PTHR21085">
    <property type="entry name" value="CHORISMATE SYNTHASE"/>
    <property type="match status" value="1"/>
</dbReference>
<reference evidence="13 14" key="1">
    <citation type="submission" date="2016-11" db="EMBL/GenBank/DDBJ databases">
        <authorList>
            <person name="Jaros S."/>
            <person name="Januszkiewicz K."/>
            <person name="Wedrychowicz H."/>
        </authorList>
    </citation>
    <scope>NUCLEOTIDE SEQUENCE [LARGE SCALE GENOMIC DNA]</scope>
    <source>
        <strain evidence="13 14">DSM 21986</strain>
    </source>
</reference>
<dbReference type="AlphaFoldDB" id="A0A1M5IGH7"/>
<evidence type="ECO:0000256" key="11">
    <source>
        <dbReference type="HAMAP-Rule" id="MF_00300"/>
    </source>
</evidence>
<evidence type="ECO:0000256" key="3">
    <source>
        <dbReference type="ARBA" id="ARBA00013036"/>
    </source>
</evidence>
<dbReference type="STRING" id="1194090.SAMN05443144_12341"/>
<dbReference type="GO" id="GO:0008652">
    <property type="term" value="P:amino acid biosynthetic process"/>
    <property type="evidence" value="ECO:0007669"/>
    <property type="project" value="UniProtKB-KW"/>
</dbReference>
<dbReference type="EC" id="4.2.3.5" evidence="3 11"/>
<dbReference type="GO" id="GO:0010181">
    <property type="term" value="F:FMN binding"/>
    <property type="evidence" value="ECO:0007669"/>
    <property type="project" value="TreeGrafter"/>
</dbReference>
<dbReference type="EMBL" id="FQUS01000023">
    <property type="protein sequence ID" value="SHG27484.1"/>
    <property type="molecule type" value="Genomic_DNA"/>
</dbReference>
<dbReference type="SUPFAM" id="SSF103263">
    <property type="entry name" value="Chorismate synthase, AroC"/>
    <property type="match status" value="1"/>
</dbReference>